<evidence type="ECO:0000313" key="3">
    <source>
        <dbReference type="EMBL" id="CAF0916790.1"/>
    </source>
</evidence>
<dbReference type="Gene3D" id="3.10.110.10">
    <property type="entry name" value="Ubiquitin Conjugating Enzyme"/>
    <property type="match status" value="1"/>
</dbReference>
<feature type="domain" description="UBC core" evidence="1">
    <location>
        <begin position="233"/>
        <end position="392"/>
    </location>
</feature>
<dbReference type="Proteomes" id="UP000663845">
    <property type="component" value="Unassembled WGS sequence"/>
</dbReference>
<reference evidence="2" key="1">
    <citation type="submission" date="2021-02" db="EMBL/GenBank/DDBJ databases">
        <authorList>
            <person name="Nowell W R."/>
        </authorList>
    </citation>
    <scope>NUCLEOTIDE SEQUENCE</scope>
</reference>
<organism evidence="2 5">
    <name type="scientific">Adineta steineri</name>
    <dbReference type="NCBI Taxonomy" id="433720"/>
    <lineage>
        <taxon>Eukaryota</taxon>
        <taxon>Metazoa</taxon>
        <taxon>Spiralia</taxon>
        <taxon>Gnathifera</taxon>
        <taxon>Rotifera</taxon>
        <taxon>Eurotatoria</taxon>
        <taxon>Bdelloidea</taxon>
        <taxon>Adinetida</taxon>
        <taxon>Adinetidae</taxon>
        <taxon>Adineta</taxon>
    </lineage>
</organism>
<dbReference type="EMBL" id="CAJNOG010000085">
    <property type="protein sequence ID" value="CAF0916790.1"/>
    <property type="molecule type" value="Genomic_DNA"/>
</dbReference>
<dbReference type="InterPro" id="IPR050113">
    <property type="entry name" value="Ub_conjugating_enzyme"/>
</dbReference>
<evidence type="ECO:0000259" key="1">
    <source>
        <dbReference type="PROSITE" id="PS50127"/>
    </source>
</evidence>
<dbReference type="PROSITE" id="PS50127">
    <property type="entry name" value="UBC_2"/>
    <property type="match status" value="1"/>
</dbReference>
<dbReference type="SUPFAM" id="SSF54495">
    <property type="entry name" value="UBC-like"/>
    <property type="match status" value="1"/>
</dbReference>
<dbReference type="EMBL" id="CAJNOG010000085">
    <property type="protein sequence ID" value="CAF0916656.1"/>
    <property type="molecule type" value="Genomic_DNA"/>
</dbReference>
<dbReference type="Proteomes" id="UP000663844">
    <property type="component" value="Unassembled WGS sequence"/>
</dbReference>
<evidence type="ECO:0000313" key="2">
    <source>
        <dbReference type="EMBL" id="CAF0916656.1"/>
    </source>
</evidence>
<dbReference type="PANTHER" id="PTHR24067">
    <property type="entry name" value="UBIQUITIN-CONJUGATING ENZYME E2"/>
    <property type="match status" value="1"/>
</dbReference>
<dbReference type="Pfam" id="PF00179">
    <property type="entry name" value="UQ_con"/>
    <property type="match status" value="1"/>
</dbReference>
<dbReference type="InterPro" id="IPR016135">
    <property type="entry name" value="UBQ-conjugating_enzyme/RWD"/>
</dbReference>
<evidence type="ECO:0000313" key="5">
    <source>
        <dbReference type="Proteomes" id="UP000663845"/>
    </source>
</evidence>
<comment type="caution">
    <text evidence="2">The sequence shown here is derived from an EMBL/GenBank/DDBJ whole genome shotgun (WGS) entry which is preliminary data.</text>
</comment>
<dbReference type="InterPro" id="IPR000608">
    <property type="entry name" value="UBC"/>
</dbReference>
<name>A0A814ARR9_9BILA</name>
<protein>
    <recommendedName>
        <fullName evidence="1">UBC core domain-containing protein</fullName>
    </recommendedName>
</protein>
<sequence length="395" mass="45922">MSTYFRQTTLLEHLPIEIFLEIFTSLSLEEIVTAFFDLNAYINWIIRSVKCTNHGIVNNDSKSIDLLKSFPTQIDRLVIEQAASVDFTSLINLRSLTIKHGTPVQLDGIRPQHFPLLEILHIYGVSNVFSIDITRTINDLFEVILSNGFSRLRICTAAQVGSLESNHKWKRAPTIQYLQLDKTTAHVRDEIYSACPNLRPFKYSLPPISFSLSIFGGYTKSLFTEIMVLKQWESKKTFILDFCSMFHDDEDDDEPLPKFSYTPPITRLMDIPNNFVILGRILPNNDPYCFRSFLVRITFPPSYPFKPPIAHILDPFYHPNVQLDGGHRYCWEYSVNNWSPRITLLRFIEGIIKTIENPDLNHPCDQSIANEYRNNYKEFYDKALKYTLKYGRPRN</sequence>
<dbReference type="SMART" id="SM00212">
    <property type="entry name" value="UBCc"/>
    <property type="match status" value="1"/>
</dbReference>
<proteinExistence type="predicted"/>
<dbReference type="AlphaFoldDB" id="A0A814ARR9"/>
<accession>A0A814ARR9</accession>
<dbReference type="EMBL" id="CAJOAZ010003269">
    <property type="protein sequence ID" value="CAF3996624.1"/>
    <property type="molecule type" value="Genomic_DNA"/>
</dbReference>
<evidence type="ECO:0000313" key="4">
    <source>
        <dbReference type="EMBL" id="CAF3996624.1"/>
    </source>
</evidence>
<gene>
    <name evidence="2" type="ORF">JYZ213_LOCUS11380</name>
    <name evidence="3" type="ORF">JYZ213_LOCUS11387</name>
    <name evidence="4" type="ORF">OXD698_LOCUS29270</name>
</gene>